<dbReference type="EMBL" id="JAMDGY010000123">
    <property type="protein sequence ID" value="MDD0994072.1"/>
    <property type="molecule type" value="Genomic_DNA"/>
</dbReference>
<proteinExistence type="predicted"/>
<dbReference type="InterPro" id="IPR006915">
    <property type="entry name" value="DUF637_hemagglutn_put"/>
</dbReference>
<reference evidence="2 3" key="1">
    <citation type="submission" date="2022-05" db="EMBL/GenBank/DDBJ databases">
        <title>Novel Pseudomonas spp. Isolated from a Rainbow Trout Aquaculture Facility.</title>
        <authorList>
            <person name="Testerman T."/>
            <person name="Graf J."/>
        </authorList>
    </citation>
    <scope>NUCLEOTIDE SEQUENCE [LARGE SCALE GENOMIC DNA]</scope>
    <source>
        <strain evidence="2 3">ID681</strain>
    </source>
</reference>
<protein>
    <submittedName>
        <fullName evidence="2">DUF637 domain-containing protein</fullName>
    </submittedName>
</protein>
<comment type="caution">
    <text evidence="2">The sequence shown here is derived from an EMBL/GenBank/DDBJ whole genome shotgun (WGS) entry which is preliminary data.</text>
</comment>
<evidence type="ECO:0000313" key="3">
    <source>
        <dbReference type="Proteomes" id="UP001148203"/>
    </source>
</evidence>
<dbReference type="Proteomes" id="UP001148203">
    <property type="component" value="Unassembled WGS sequence"/>
</dbReference>
<name>A0ABT5P124_9PSED</name>
<feature type="domain" description="DUF637" evidence="1">
    <location>
        <begin position="7"/>
        <end position="52"/>
    </location>
</feature>
<sequence>MDRSFPNGFKWVGDNTIKFDNGSVPKIFAHAIMGGLLAEATGSDFKTGAMAAGLNEAMLNGLVSISQGNDNVLLMLSQLTGVVAAAAVDGGLRPRCPDCSECDAL</sequence>
<keyword evidence="3" id="KW-1185">Reference proteome</keyword>
<dbReference type="RefSeq" id="WP_273925422.1">
    <property type="nucleotide sequence ID" value="NZ_JAMDGX010000016.1"/>
</dbReference>
<gene>
    <name evidence="2" type="ORF">M5G11_26485</name>
</gene>
<accession>A0ABT5P124</accession>
<organism evidence="2 3">
    <name type="scientific">Pseudomonas fontis</name>
    <dbReference type="NCBI Taxonomy" id="2942633"/>
    <lineage>
        <taxon>Bacteria</taxon>
        <taxon>Pseudomonadati</taxon>
        <taxon>Pseudomonadota</taxon>
        <taxon>Gammaproteobacteria</taxon>
        <taxon>Pseudomonadales</taxon>
        <taxon>Pseudomonadaceae</taxon>
        <taxon>Pseudomonas</taxon>
    </lineage>
</organism>
<dbReference type="Pfam" id="PF04830">
    <property type="entry name" value="DUF637"/>
    <property type="match status" value="1"/>
</dbReference>
<evidence type="ECO:0000313" key="2">
    <source>
        <dbReference type="EMBL" id="MDD0994072.1"/>
    </source>
</evidence>
<evidence type="ECO:0000259" key="1">
    <source>
        <dbReference type="Pfam" id="PF04830"/>
    </source>
</evidence>